<evidence type="ECO:0000313" key="3">
    <source>
        <dbReference type="Proteomes" id="UP001162060"/>
    </source>
</evidence>
<dbReference type="AlphaFoldDB" id="A0AAV1VD20"/>
<comment type="caution">
    <text evidence="2">The sequence shown here is derived from an EMBL/GenBank/DDBJ whole genome shotgun (WGS) entry which is preliminary data.</text>
</comment>
<feature type="region of interest" description="Disordered" evidence="1">
    <location>
        <begin position="1"/>
        <end position="39"/>
    </location>
</feature>
<feature type="compositionally biased region" description="Pro residues" evidence="1">
    <location>
        <begin position="1"/>
        <end position="15"/>
    </location>
</feature>
<gene>
    <name evidence="2" type="ORF">PM001_LOCUS28592</name>
</gene>
<dbReference type="EMBL" id="CAKLBY020000302">
    <property type="protein sequence ID" value="CAK7943442.1"/>
    <property type="molecule type" value="Genomic_DNA"/>
</dbReference>
<sequence length="354" mass="39304">MSSSPTPPLASPLPPSSSSSASNGARRQRVLWDSDSSTRGGKTSIGVLLEWLMAPGNYGRWRDGKSQTGETREALCSEIKSTMQLHGIRHRENANIRTQISELERSFDAARNWLKENSYDPFTFKRLLNEEGGDNDGDYDDDGDRGAEVVLIGGAQGPAEAHVLRMCRYYHTLNEVFGQGEGNGVRPRRTNHQRSGLNPVSTKKRRVKVDEANNVQRAVPHDDGAVDGEQHRTQVDNMSVSEATTAAPVITASNNVESSTVPSITMPPAAAITETWVHPAALESTQRMVAEAVREERERKRFCMEEERHQLECEKLRYEIEAAKLQLTIDRALARKRLFDAGLPGAQVNELFPK</sequence>
<name>A0AAV1VD20_9STRA</name>
<reference evidence="2" key="1">
    <citation type="submission" date="2024-01" db="EMBL/GenBank/DDBJ databases">
        <authorList>
            <person name="Webb A."/>
        </authorList>
    </citation>
    <scope>NUCLEOTIDE SEQUENCE</scope>
    <source>
        <strain evidence="2">Pm1</strain>
    </source>
</reference>
<proteinExistence type="predicted"/>
<organism evidence="2 3">
    <name type="scientific">Peronospora matthiolae</name>
    <dbReference type="NCBI Taxonomy" id="2874970"/>
    <lineage>
        <taxon>Eukaryota</taxon>
        <taxon>Sar</taxon>
        <taxon>Stramenopiles</taxon>
        <taxon>Oomycota</taxon>
        <taxon>Peronosporomycetes</taxon>
        <taxon>Peronosporales</taxon>
        <taxon>Peronosporaceae</taxon>
        <taxon>Peronospora</taxon>
    </lineage>
</organism>
<feature type="region of interest" description="Disordered" evidence="1">
    <location>
        <begin position="181"/>
        <end position="206"/>
    </location>
</feature>
<evidence type="ECO:0000313" key="2">
    <source>
        <dbReference type="EMBL" id="CAK7943442.1"/>
    </source>
</evidence>
<dbReference type="PANTHER" id="PTHR33324">
    <property type="entry name" value="EXPRESSED PROTEIN"/>
    <property type="match status" value="1"/>
</dbReference>
<protein>
    <submittedName>
        <fullName evidence="2">Uncharacterized protein</fullName>
    </submittedName>
</protein>
<dbReference type="PANTHER" id="PTHR33324:SF2">
    <property type="entry name" value="MYB_SANT-LIKE DNA-BINDING DOMAIN-CONTAINING PROTEIN"/>
    <property type="match status" value="1"/>
</dbReference>
<dbReference type="Proteomes" id="UP001162060">
    <property type="component" value="Unassembled WGS sequence"/>
</dbReference>
<evidence type="ECO:0000256" key="1">
    <source>
        <dbReference type="SAM" id="MobiDB-lite"/>
    </source>
</evidence>
<accession>A0AAV1VD20</accession>